<organism evidence="4 5">
    <name type="scientific">Acetomicrobium hydrogeniformans ATCC BAA-1850</name>
    <dbReference type="NCBI Taxonomy" id="592015"/>
    <lineage>
        <taxon>Bacteria</taxon>
        <taxon>Thermotogati</taxon>
        <taxon>Synergistota</taxon>
        <taxon>Synergistia</taxon>
        <taxon>Synergistales</taxon>
        <taxon>Acetomicrobiaceae</taxon>
        <taxon>Acetomicrobium</taxon>
    </lineage>
</organism>
<comment type="similarity">
    <text evidence="1">Belongs to the V-ATPase V0D/AC39 subunit family.</text>
</comment>
<dbReference type="InterPro" id="IPR035067">
    <property type="entry name" value="V-type_ATPase_csu/dsu"/>
</dbReference>
<dbReference type="AlphaFoldDB" id="A0A0T5XD27"/>
<dbReference type="eggNOG" id="COG1527">
    <property type="taxonomic scope" value="Bacteria"/>
</dbReference>
<dbReference type="Gene3D" id="1.20.1690.10">
    <property type="entry name" value="V-type ATP synthase subunit C domain"/>
    <property type="match status" value="2"/>
</dbReference>
<dbReference type="PANTHER" id="PTHR38682">
    <property type="entry name" value="V-TYPE ATP SYNTHASE SUBUNIT C"/>
    <property type="match status" value="1"/>
</dbReference>
<evidence type="ECO:0000313" key="5">
    <source>
        <dbReference type="Proteomes" id="UP000005273"/>
    </source>
</evidence>
<dbReference type="InterPro" id="IPR050873">
    <property type="entry name" value="V-ATPase_V0D/AC39_subunit"/>
</dbReference>
<proteinExistence type="inferred from homology"/>
<sequence>MTYLGSVRQLEARSEYTYAVSRLRAMENRKIDTSAMQQMAEAESFESAWKLFMETCYGYWAAEMGNNSSYDNLLEAELSYTYGELRKFVPDPQLVQLFQIPYDFHNLKVILKGMFAQREGGKSRWDLLVSMGSYPADDMILAVESEDYRLLPHQLHRIIPSCVMIWEQTKNILEIEQLLDRHMFYIMRMIANELSYNGVKEYVRFRIDAENIRTILRLKRMNADASQISNYLHSGGTYSMELLAQLYSEPKESWARELAFGYMGRILDNVEEMDASRILPEIEKRSDGMISKYLNKYQYDPFAPEQVLRFLWLKETEVKNLRIILVGKASGVEKDMIKGLLRHAA</sequence>
<dbReference type="Gene3D" id="1.10.132.50">
    <property type="entry name" value="ATP synthase (C/AC39) subunit, domain 3"/>
    <property type="match status" value="1"/>
</dbReference>
<dbReference type="InterPro" id="IPR044911">
    <property type="entry name" value="V-type_ATPase_csu/dsu_dom_3"/>
</dbReference>
<evidence type="ECO:0000256" key="2">
    <source>
        <dbReference type="ARBA" id="ARBA00022448"/>
    </source>
</evidence>
<dbReference type="InterPro" id="IPR002843">
    <property type="entry name" value="ATPase_V0-cplx_csu/dsu"/>
</dbReference>
<dbReference type="Pfam" id="PF01992">
    <property type="entry name" value="vATP-synt_AC39"/>
    <property type="match status" value="1"/>
</dbReference>
<protein>
    <submittedName>
        <fullName evidence="4">ATP synthase, subunit C</fullName>
    </submittedName>
</protein>
<dbReference type="SUPFAM" id="SSF103486">
    <property type="entry name" value="V-type ATP synthase subunit C"/>
    <property type="match status" value="1"/>
</dbReference>
<evidence type="ECO:0000313" key="4">
    <source>
        <dbReference type="EMBL" id="KRT36269.1"/>
    </source>
</evidence>
<dbReference type="RefSeq" id="WP_009201039.1">
    <property type="nucleotide sequence ID" value="NZ_ACJX03000001.1"/>
</dbReference>
<dbReference type="STRING" id="592015.HMPREF1705_03541"/>
<accession>A0A0T5XD27</accession>
<dbReference type="InterPro" id="IPR036079">
    <property type="entry name" value="ATPase_csu/dsu_sf"/>
</dbReference>
<keyword evidence="2" id="KW-0813">Transport</keyword>
<dbReference type="EMBL" id="ACJX03000001">
    <property type="protein sequence ID" value="KRT36269.1"/>
    <property type="molecule type" value="Genomic_DNA"/>
</dbReference>
<name>A0A0T5XD27_9BACT</name>
<reference evidence="5" key="1">
    <citation type="submission" date="2012-09" db="EMBL/GenBank/DDBJ databases">
        <authorList>
            <person name="Weinstock G."/>
            <person name="Sodergren E."/>
            <person name="Clifton S."/>
            <person name="Fulton L."/>
            <person name="Fulton B."/>
            <person name="Courtney L."/>
            <person name="Fronick C."/>
            <person name="Harrison M."/>
            <person name="Strong C."/>
            <person name="Farmer C."/>
            <person name="Delehaunty K."/>
            <person name="Markovic C."/>
            <person name="Hall O."/>
            <person name="Minx P."/>
            <person name="Tomlinson C."/>
            <person name="Mitreva M."/>
            <person name="Nelson J."/>
            <person name="Hou S."/>
            <person name="Wollam A."/>
            <person name="Pepin K.H."/>
            <person name="Johnson M."/>
            <person name="Bhonagiri V."/>
            <person name="Nash W.E."/>
            <person name="Suruliraj S."/>
            <person name="Warren W."/>
            <person name="Chinwalla A."/>
            <person name="Mardis E.R."/>
            <person name="Wilson R.K."/>
        </authorList>
    </citation>
    <scope>NUCLEOTIDE SEQUENCE [LARGE SCALE GENOMIC DNA]</scope>
    <source>
        <strain evidence="5">OS1</strain>
    </source>
</reference>
<dbReference type="GO" id="GO:0046961">
    <property type="term" value="F:proton-transporting ATPase activity, rotational mechanism"/>
    <property type="evidence" value="ECO:0007669"/>
    <property type="project" value="InterPro"/>
</dbReference>
<evidence type="ECO:0000256" key="3">
    <source>
        <dbReference type="ARBA" id="ARBA00023065"/>
    </source>
</evidence>
<gene>
    <name evidence="4" type="ORF">HMPREF1705_03541</name>
</gene>
<comment type="caution">
    <text evidence="4">The sequence shown here is derived from an EMBL/GenBank/DDBJ whole genome shotgun (WGS) entry which is preliminary data.</text>
</comment>
<keyword evidence="3" id="KW-0406">Ion transport</keyword>
<dbReference type="Proteomes" id="UP000005273">
    <property type="component" value="Unassembled WGS sequence"/>
</dbReference>
<evidence type="ECO:0000256" key="1">
    <source>
        <dbReference type="ARBA" id="ARBA00006709"/>
    </source>
</evidence>
<dbReference type="PANTHER" id="PTHR38682:SF1">
    <property type="entry name" value="V-TYPE ATP SYNTHASE SUBUNIT C"/>
    <property type="match status" value="1"/>
</dbReference>
<keyword evidence="5" id="KW-1185">Reference proteome</keyword>